<dbReference type="FunCoup" id="H2YA49">
    <property type="interactions" value="74"/>
</dbReference>
<dbReference type="PANTHER" id="PTHR10663">
    <property type="entry name" value="GUANYL-NUCLEOTIDE EXCHANGE FACTOR"/>
    <property type="match status" value="1"/>
</dbReference>
<dbReference type="InterPro" id="IPR000904">
    <property type="entry name" value="Sec7_dom"/>
</dbReference>
<dbReference type="OMA" id="KEEWMES"/>
<protein>
    <recommendedName>
        <fullName evidence="2">SEC7 domain-containing protein</fullName>
    </recommendedName>
</protein>
<dbReference type="InParanoid" id="H2YA49"/>
<dbReference type="eggNOG" id="KOG0930">
    <property type="taxonomic scope" value="Eukaryota"/>
</dbReference>
<name>H2YA49_CIOSA</name>
<dbReference type="GO" id="GO:0005085">
    <property type="term" value="F:guanyl-nucleotide exchange factor activity"/>
    <property type="evidence" value="ECO:0007669"/>
    <property type="project" value="InterPro"/>
</dbReference>
<dbReference type="Pfam" id="PF01369">
    <property type="entry name" value="Sec7"/>
    <property type="match status" value="1"/>
</dbReference>
<dbReference type="PROSITE" id="PS50190">
    <property type="entry name" value="SEC7"/>
    <property type="match status" value="1"/>
</dbReference>
<evidence type="ECO:0000313" key="3">
    <source>
        <dbReference type="Ensembl" id="ENSCSAVP00000002197.1"/>
    </source>
</evidence>
<dbReference type="GeneTree" id="ENSGT00940000157519"/>
<dbReference type="InterPro" id="IPR035999">
    <property type="entry name" value="Sec7_dom_sf"/>
</dbReference>
<reference evidence="3" key="2">
    <citation type="submission" date="2025-08" db="UniProtKB">
        <authorList>
            <consortium name="Ensembl"/>
        </authorList>
    </citation>
    <scope>IDENTIFICATION</scope>
</reference>
<evidence type="ECO:0000313" key="4">
    <source>
        <dbReference type="Proteomes" id="UP000007875"/>
    </source>
</evidence>
<dbReference type="GO" id="GO:0032012">
    <property type="term" value="P:regulation of ARF protein signal transduction"/>
    <property type="evidence" value="ECO:0007669"/>
    <property type="project" value="InterPro"/>
</dbReference>
<dbReference type="Ensembl" id="ENSCSAVT00000002235.1">
    <property type="protein sequence ID" value="ENSCSAVP00000002197.1"/>
    <property type="gene ID" value="ENSCSAVG00000001290.1"/>
</dbReference>
<dbReference type="STRING" id="51511.ENSCSAVP00000002197"/>
<sequence>MTNETALLADLDEADCEVLKEIWRRKEILLEEIQRLKDEIRDADVEIEQMEETDETRSTNQANQVLVGRKKFNSDAKKGIKYLIEQGHIENTAKSVAEFLFKGEHLNKTSIGDYLGERDEFNIDVLKEFVICHEFTGKSLDKSLRQFLWSFRLPGEAQKIDRMMESFAARYCTCNPGMFSTDDTCYVLSFAIIMLNTSLHNPSVKDKPSVERFIMMNRGINDGADLPNDLIYDSIKKDPFKIPEDDGNNLSTAFFNPDKEGWLLKQG</sequence>
<dbReference type="SUPFAM" id="SSF48425">
    <property type="entry name" value="Sec7 domain"/>
    <property type="match status" value="1"/>
</dbReference>
<dbReference type="Proteomes" id="UP000007875">
    <property type="component" value="Unassembled WGS sequence"/>
</dbReference>
<accession>H2YA49</accession>
<dbReference type="Gene3D" id="1.10.1000.11">
    <property type="entry name" value="Arf Nucleotide-binding Site Opener,domain 2"/>
    <property type="match status" value="1"/>
</dbReference>
<reference evidence="3" key="3">
    <citation type="submission" date="2025-09" db="UniProtKB">
        <authorList>
            <consortium name="Ensembl"/>
        </authorList>
    </citation>
    <scope>IDENTIFICATION</scope>
</reference>
<dbReference type="PANTHER" id="PTHR10663:SF402">
    <property type="entry name" value="MIP16918P"/>
    <property type="match status" value="1"/>
</dbReference>
<keyword evidence="1" id="KW-0175">Coiled coil</keyword>
<reference evidence="4" key="1">
    <citation type="submission" date="2003-08" db="EMBL/GenBank/DDBJ databases">
        <authorList>
            <person name="Birren B."/>
            <person name="Nusbaum C."/>
            <person name="Abebe A."/>
            <person name="Abouelleil A."/>
            <person name="Adekoya E."/>
            <person name="Ait-zahra M."/>
            <person name="Allen N."/>
            <person name="Allen T."/>
            <person name="An P."/>
            <person name="Anderson M."/>
            <person name="Anderson S."/>
            <person name="Arachchi H."/>
            <person name="Armbruster J."/>
            <person name="Bachantsang P."/>
            <person name="Baldwin J."/>
            <person name="Barry A."/>
            <person name="Bayul T."/>
            <person name="Blitshsteyn B."/>
            <person name="Bloom T."/>
            <person name="Blye J."/>
            <person name="Boguslavskiy L."/>
            <person name="Borowsky M."/>
            <person name="Boukhgalter B."/>
            <person name="Brunache A."/>
            <person name="Butler J."/>
            <person name="Calixte N."/>
            <person name="Calvo S."/>
            <person name="Camarata J."/>
            <person name="Campo K."/>
            <person name="Chang J."/>
            <person name="Cheshatsang Y."/>
            <person name="Citroen M."/>
            <person name="Collymore A."/>
            <person name="Considine T."/>
            <person name="Cook A."/>
            <person name="Cooke P."/>
            <person name="Corum B."/>
            <person name="Cuomo C."/>
            <person name="David R."/>
            <person name="Dawoe T."/>
            <person name="Degray S."/>
            <person name="Dodge S."/>
            <person name="Dooley K."/>
            <person name="Dorje P."/>
            <person name="Dorjee K."/>
            <person name="Dorris L."/>
            <person name="Duffey N."/>
            <person name="Dupes A."/>
            <person name="Elkins T."/>
            <person name="Engels R."/>
            <person name="Erickson J."/>
            <person name="Farina A."/>
            <person name="Faro S."/>
            <person name="Ferreira P."/>
            <person name="Fischer H."/>
            <person name="Fitzgerald M."/>
            <person name="Foley K."/>
            <person name="Gage D."/>
            <person name="Galagan J."/>
            <person name="Gearin G."/>
            <person name="Gnerre S."/>
            <person name="Gnirke A."/>
            <person name="Goyette A."/>
            <person name="Graham J."/>
            <person name="Grandbois E."/>
            <person name="Gyaltsen K."/>
            <person name="Hafez N."/>
            <person name="Hagopian D."/>
            <person name="Hagos B."/>
            <person name="Hall J."/>
            <person name="Hatcher B."/>
            <person name="Heller A."/>
            <person name="Higgins H."/>
            <person name="Honan T."/>
            <person name="Horn A."/>
            <person name="Houde N."/>
            <person name="Hughes L."/>
            <person name="Hulme W."/>
            <person name="Husby E."/>
            <person name="Iliev I."/>
            <person name="Jaffe D."/>
            <person name="Jones C."/>
            <person name="Kamal M."/>
            <person name="Kamat A."/>
            <person name="Kamvysselis M."/>
            <person name="Karlsson E."/>
            <person name="Kells C."/>
            <person name="Kieu A."/>
            <person name="Kisner P."/>
            <person name="Kodira C."/>
            <person name="Kulbokas E."/>
            <person name="Labutti K."/>
            <person name="Lama D."/>
            <person name="Landers T."/>
            <person name="Leger J."/>
            <person name="Levine S."/>
            <person name="Lewis D."/>
            <person name="Lewis T."/>
            <person name="Lindblad-toh K."/>
            <person name="Liu X."/>
            <person name="Lokyitsang T."/>
            <person name="Lokyitsang Y."/>
            <person name="Lucien O."/>
            <person name="Lui A."/>
            <person name="Ma L.J."/>
            <person name="Mabbitt R."/>
            <person name="Macdonald J."/>
            <person name="Maclean C."/>
            <person name="Major J."/>
            <person name="Manning J."/>
            <person name="Marabella R."/>
            <person name="Maru K."/>
            <person name="Matthews C."/>
            <person name="Mauceli E."/>
            <person name="Mccarthy M."/>
            <person name="Mcdonough S."/>
            <person name="Mcghee T."/>
            <person name="Meldrim J."/>
            <person name="Meneus L."/>
            <person name="Mesirov J."/>
            <person name="Mihalev A."/>
            <person name="Mihova T."/>
            <person name="Mikkelsen T."/>
            <person name="Mlenga V."/>
            <person name="Moru K."/>
            <person name="Mozes J."/>
            <person name="Mulrain L."/>
            <person name="Munson G."/>
            <person name="Naylor J."/>
            <person name="Newes C."/>
            <person name="Nguyen C."/>
            <person name="Nguyen N."/>
            <person name="Nguyen T."/>
            <person name="Nicol R."/>
            <person name="Nielsen C."/>
            <person name="Nizzari M."/>
            <person name="Norbu C."/>
            <person name="Norbu N."/>
            <person name="O'donnell P."/>
            <person name="Okoawo O."/>
            <person name="O'leary S."/>
            <person name="Omotosho B."/>
            <person name="O'neill K."/>
            <person name="Osman S."/>
            <person name="Parker S."/>
            <person name="Perrin D."/>
            <person name="Phunkhang P."/>
            <person name="Piqani B."/>
            <person name="Purcell S."/>
            <person name="Rachupka T."/>
            <person name="Ramasamy U."/>
            <person name="Rameau R."/>
            <person name="Ray V."/>
            <person name="Raymond C."/>
            <person name="Retta R."/>
            <person name="Richardson S."/>
            <person name="Rise C."/>
            <person name="Rodriguez J."/>
            <person name="Rogers J."/>
            <person name="Rogov P."/>
            <person name="Rutman M."/>
            <person name="Schupbach R."/>
            <person name="Seaman C."/>
            <person name="Settipalli S."/>
            <person name="Sharpe T."/>
            <person name="Sheridan J."/>
            <person name="Sherpa N."/>
            <person name="Shi J."/>
            <person name="Smirnov S."/>
            <person name="Smith C."/>
            <person name="Sougnez C."/>
            <person name="Spencer B."/>
            <person name="Stalker J."/>
            <person name="Stange-thomann N."/>
            <person name="Stavropoulos S."/>
            <person name="Stetson K."/>
            <person name="Stone C."/>
            <person name="Stone S."/>
            <person name="Stubbs M."/>
            <person name="Talamas J."/>
            <person name="Tchuinga P."/>
            <person name="Tenzing P."/>
            <person name="Tesfaye S."/>
            <person name="Theodore J."/>
            <person name="Thoulutsang Y."/>
            <person name="Topham K."/>
            <person name="Towey S."/>
            <person name="Tsamla T."/>
            <person name="Tsomo N."/>
            <person name="Vallee D."/>
            <person name="Vassiliev H."/>
            <person name="Venkataraman V."/>
            <person name="Vinson J."/>
            <person name="Vo A."/>
            <person name="Wade C."/>
            <person name="Wang S."/>
            <person name="Wangchuk T."/>
            <person name="Wangdi T."/>
            <person name="Whittaker C."/>
            <person name="Wilkinson J."/>
            <person name="Wu Y."/>
            <person name="Wyman D."/>
            <person name="Yadav S."/>
            <person name="Yang S."/>
            <person name="Yang X."/>
            <person name="Yeager S."/>
            <person name="Yee E."/>
            <person name="Young G."/>
            <person name="Zainoun J."/>
            <person name="Zembeck L."/>
            <person name="Zimmer A."/>
            <person name="Zody M."/>
            <person name="Lander E."/>
        </authorList>
    </citation>
    <scope>NUCLEOTIDE SEQUENCE [LARGE SCALE GENOMIC DNA]</scope>
</reference>
<dbReference type="AlphaFoldDB" id="H2YA49"/>
<feature type="domain" description="SEC7" evidence="2">
    <location>
        <begin position="54"/>
        <end position="238"/>
    </location>
</feature>
<dbReference type="HOGENOM" id="CLU_032820_1_0_1"/>
<dbReference type="InterPro" id="IPR023394">
    <property type="entry name" value="Sec7_C_sf"/>
</dbReference>
<feature type="coiled-coil region" evidence="1">
    <location>
        <begin position="19"/>
        <end position="53"/>
    </location>
</feature>
<organism evidence="3 4">
    <name type="scientific">Ciona savignyi</name>
    <name type="common">Pacific transparent sea squirt</name>
    <dbReference type="NCBI Taxonomy" id="51511"/>
    <lineage>
        <taxon>Eukaryota</taxon>
        <taxon>Metazoa</taxon>
        <taxon>Chordata</taxon>
        <taxon>Tunicata</taxon>
        <taxon>Ascidiacea</taxon>
        <taxon>Phlebobranchia</taxon>
        <taxon>Cionidae</taxon>
        <taxon>Ciona</taxon>
    </lineage>
</organism>
<dbReference type="FunFam" id="1.10.1000.11:FF:000002">
    <property type="entry name" value="Cytohesin 1"/>
    <property type="match status" value="1"/>
</dbReference>
<keyword evidence="4" id="KW-1185">Reference proteome</keyword>
<dbReference type="Gene3D" id="1.10.220.20">
    <property type="match status" value="1"/>
</dbReference>
<dbReference type="CDD" id="cd00171">
    <property type="entry name" value="Sec7"/>
    <property type="match status" value="1"/>
</dbReference>
<evidence type="ECO:0000259" key="2">
    <source>
        <dbReference type="PROSITE" id="PS50190"/>
    </source>
</evidence>
<evidence type="ECO:0000256" key="1">
    <source>
        <dbReference type="SAM" id="Coils"/>
    </source>
</evidence>
<dbReference type="SMART" id="SM00222">
    <property type="entry name" value="Sec7"/>
    <property type="match status" value="1"/>
</dbReference>
<proteinExistence type="predicted"/>